<accession>A0AAF0QJK1</accession>
<proteinExistence type="predicted"/>
<dbReference type="Proteomes" id="UP001234989">
    <property type="component" value="Chromosome 4"/>
</dbReference>
<gene>
    <name evidence="2" type="ORF">MTR67_018359</name>
</gene>
<feature type="region of interest" description="Disordered" evidence="1">
    <location>
        <begin position="1"/>
        <end position="26"/>
    </location>
</feature>
<keyword evidence="3" id="KW-1185">Reference proteome</keyword>
<dbReference type="AlphaFoldDB" id="A0AAF0QJK1"/>
<evidence type="ECO:0000256" key="1">
    <source>
        <dbReference type="SAM" id="MobiDB-lite"/>
    </source>
</evidence>
<reference evidence="2" key="1">
    <citation type="submission" date="2023-08" db="EMBL/GenBank/DDBJ databases">
        <title>A de novo genome assembly of Solanum verrucosum Schlechtendal, a Mexican diploid species geographically isolated from the other diploid A-genome species in potato relatives.</title>
        <authorList>
            <person name="Hosaka K."/>
        </authorList>
    </citation>
    <scope>NUCLEOTIDE SEQUENCE</scope>
    <source>
        <tissue evidence="2">Young leaves</tissue>
    </source>
</reference>
<evidence type="ECO:0000313" key="3">
    <source>
        <dbReference type="Proteomes" id="UP001234989"/>
    </source>
</evidence>
<feature type="non-terminal residue" evidence="2">
    <location>
        <position position="1"/>
    </location>
</feature>
<name>A0AAF0QJK1_SOLVR</name>
<evidence type="ECO:0000313" key="2">
    <source>
        <dbReference type="EMBL" id="WMV24974.1"/>
    </source>
</evidence>
<sequence>RVKLPGTTLRVPEDDPNPWLNKLPRHLKNTLGGSMSTSWTSSTKGEKSWSASRTCRGLLCLKI</sequence>
<dbReference type="EMBL" id="CP133615">
    <property type="protein sequence ID" value="WMV24974.1"/>
    <property type="molecule type" value="Genomic_DNA"/>
</dbReference>
<organism evidence="2 3">
    <name type="scientific">Solanum verrucosum</name>
    <dbReference type="NCBI Taxonomy" id="315347"/>
    <lineage>
        <taxon>Eukaryota</taxon>
        <taxon>Viridiplantae</taxon>
        <taxon>Streptophyta</taxon>
        <taxon>Embryophyta</taxon>
        <taxon>Tracheophyta</taxon>
        <taxon>Spermatophyta</taxon>
        <taxon>Magnoliopsida</taxon>
        <taxon>eudicotyledons</taxon>
        <taxon>Gunneridae</taxon>
        <taxon>Pentapetalae</taxon>
        <taxon>asterids</taxon>
        <taxon>lamiids</taxon>
        <taxon>Solanales</taxon>
        <taxon>Solanaceae</taxon>
        <taxon>Solanoideae</taxon>
        <taxon>Solaneae</taxon>
        <taxon>Solanum</taxon>
    </lineage>
</organism>
<protein>
    <submittedName>
        <fullName evidence="2">Uncharacterized protein</fullName>
    </submittedName>
</protein>